<dbReference type="CDD" id="cd19958">
    <property type="entry name" value="pyocin_knob"/>
    <property type="match status" value="1"/>
</dbReference>
<keyword evidence="2" id="KW-1185">Reference proteome</keyword>
<reference evidence="2" key="1">
    <citation type="submission" date="2016-11" db="EMBL/GenBank/DDBJ databases">
        <authorList>
            <person name="Varghese N."/>
            <person name="Submissions S."/>
        </authorList>
    </citation>
    <scope>NUCLEOTIDE SEQUENCE [LARGE SCALE GENOMIC DNA]</scope>
    <source>
        <strain evidence="2">DSM 29326</strain>
    </source>
</reference>
<dbReference type="STRING" id="366533.SAMN05444339_11042"/>
<name>A0A1M5DL30_LOKAT</name>
<dbReference type="AlphaFoldDB" id="A0A1M5DL30"/>
<dbReference type="OrthoDB" id="564699at2"/>
<evidence type="ECO:0000313" key="2">
    <source>
        <dbReference type="Proteomes" id="UP000183987"/>
    </source>
</evidence>
<evidence type="ECO:0000313" key="1">
    <source>
        <dbReference type="EMBL" id="SHF67683.1"/>
    </source>
</evidence>
<proteinExistence type="predicted"/>
<organism evidence="1 2">
    <name type="scientific">Loktanella atrilutea</name>
    <dbReference type="NCBI Taxonomy" id="366533"/>
    <lineage>
        <taxon>Bacteria</taxon>
        <taxon>Pseudomonadati</taxon>
        <taxon>Pseudomonadota</taxon>
        <taxon>Alphaproteobacteria</taxon>
        <taxon>Rhodobacterales</taxon>
        <taxon>Roseobacteraceae</taxon>
        <taxon>Loktanella</taxon>
    </lineage>
</organism>
<dbReference type="RefSeq" id="WP_072858363.1">
    <property type="nucleotide sequence ID" value="NZ_FQUE01000010.1"/>
</dbReference>
<dbReference type="Proteomes" id="UP000183987">
    <property type="component" value="Unassembled WGS sequence"/>
</dbReference>
<accession>A0A1M5DL30</accession>
<dbReference type="EMBL" id="FQUE01000010">
    <property type="protein sequence ID" value="SHF67683.1"/>
    <property type="molecule type" value="Genomic_DNA"/>
</dbReference>
<gene>
    <name evidence="1" type="ORF">SAMN05444339_11042</name>
</gene>
<sequence>MALNIEPAPNYPVLGSASFDTDAGAFLSWMQTVSAQMSNQNVMTPGDFGLGATGFPTVITNLNLTTTPSGFYCVTDATTGTVPFGVSPYGYVLVERYNGAQIKQTYTPVGGAASGGQNFVRVYNATSGSWESWQRQYAADNILGAVSQSGGIPTGAVIQHGSNPNGEFTRFADGTQICTATGILPDAPVTFAAGNIFTSSEVTWTFPAAFSITNDLYTAANPRIGTTLWSRSRTASATSALVKHFSAQSSGSPVDIELFAVGRWF</sequence>
<protein>
    <submittedName>
        <fullName evidence="1">Uncharacterized protein</fullName>
    </submittedName>
</protein>